<feature type="chain" id="PRO_5034519583" evidence="2">
    <location>
        <begin position="20"/>
        <end position="129"/>
    </location>
</feature>
<feature type="compositionally biased region" description="Basic residues" evidence="1">
    <location>
        <begin position="77"/>
        <end position="86"/>
    </location>
</feature>
<gene>
    <name evidence="3" type="ORF">F53441_7320</name>
</gene>
<keyword evidence="4" id="KW-1185">Reference proteome</keyword>
<evidence type="ECO:0000313" key="3">
    <source>
        <dbReference type="EMBL" id="KAF4449399.1"/>
    </source>
</evidence>
<accession>A0A8H4NSC6</accession>
<dbReference type="AlphaFoldDB" id="A0A8H4NSC6"/>
<keyword evidence="2" id="KW-0732">Signal</keyword>
<evidence type="ECO:0000256" key="1">
    <source>
        <dbReference type="SAM" id="MobiDB-lite"/>
    </source>
</evidence>
<proteinExistence type="predicted"/>
<sequence>MPLFLLTKLQLLCNSCVNPQHLEDYQMVQQCGWDEKRPTWPDITLNIAFSYLAQLAQDAQKWQKKKESGGSDDTAKPKRVIRKRRLSSSPVEDLRSEDKAYYSKKEAADASRHDASDGDYRPPVAKRRG</sequence>
<evidence type="ECO:0000313" key="4">
    <source>
        <dbReference type="Proteomes" id="UP000605986"/>
    </source>
</evidence>
<comment type="caution">
    <text evidence="3">The sequence shown here is derived from an EMBL/GenBank/DDBJ whole genome shotgun (WGS) entry which is preliminary data.</text>
</comment>
<organism evidence="3 4">
    <name type="scientific">Fusarium austroafricanum</name>
    <dbReference type="NCBI Taxonomy" id="2364996"/>
    <lineage>
        <taxon>Eukaryota</taxon>
        <taxon>Fungi</taxon>
        <taxon>Dikarya</taxon>
        <taxon>Ascomycota</taxon>
        <taxon>Pezizomycotina</taxon>
        <taxon>Sordariomycetes</taxon>
        <taxon>Hypocreomycetidae</taxon>
        <taxon>Hypocreales</taxon>
        <taxon>Nectriaceae</taxon>
        <taxon>Fusarium</taxon>
        <taxon>Fusarium concolor species complex</taxon>
    </lineage>
</organism>
<reference evidence="3" key="1">
    <citation type="submission" date="2020-01" db="EMBL/GenBank/DDBJ databases">
        <title>Identification and distribution of gene clusters putatively required for synthesis of sphingolipid metabolism inhibitors in phylogenetically diverse species of the filamentous fungus Fusarium.</title>
        <authorList>
            <person name="Kim H.-S."/>
            <person name="Busman M."/>
            <person name="Brown D.W."/>
            <person name="Divon H."/>
            <person name="Uhlig S."/>
            <person name="Proctor R.H."/>
        </authorList>
    </citation>
    <scope>NUCLEOTIDE SEQUENCE</scope>
    <source>
        <strain evidence="3">NRRL 53441</strain>
    </source>
</reference>
<protein>
    <submittedName>
        <fullName evidence="3">Uncharacterized protein</fullName>
    </submittedName>
</protein>
<evidence type="ECO:0000256" key="2">
    <source>
        <dbReference type="SAM" id="SignalP"/>
    </source>
</evidence>
<feature type="compositionally biased region" description="Basic and acidic residues" evidence="1">
    <location>
        <begin position="65"/>
        <end position="76"/>
    </location>
</feature>
<feature type="signal peptide" evidence="2">
    <location>
        <begin position="1"/>
        <end position="19"/>
    </location>
</feature>
<dbReference type="EMBL" id="JAADJG010000287">
    <property type="protein sequence ID" value="KAF4449399.1"/>
    <property type="molecule type" value="Genomic_DNA"/>
</dbReference>
<feature type="region of interest" description="Disordered" evidence="1">
    <location>
        <begin position="62"/>
        <end position="129"/>
    </location>
</feature>
<feature type="compositionally biased region" description="Basic and acidic residues" evidence="1">
    <location>
        <begin position="92"/>
        <end position="120"/>
    </location>
</feature>
<name>A0A8H4NSC6_9HYPO</name>
<dbReference type="Proteomes" id="UP000605986">
    <property type="component" value="Unassembled WGS sequence"/>
</dbReference>
<dbReference type="OrthoDB" id="3485856at2759"/>